<dbReference type="InterPro" id="IPR036236">
    <property type="entry name" value="Znf_C2H2_sf"/>
</dbReference>
<organism evidence="3 4">
    <name type="scientific">Vanilla planifolia</name>
    <name type="common">Vanilla</name>
    <dbReference type="NCBI Taxonomy" id="51239"/>
    <lineage>
        <taxon>Eukaryota</taxon>
        <taxon>Viridiplantae</taxon>
        <taxon>Streptophyta</taxon>
        <taxon>Embryophyta</taxon>
        <taxon>Tracheophyta</taxon>
        <taxon>Spermatophyta</taxon>
        <taxon>Magnoliopsida</taxon>
        <taxon>Liliopsida</taxon>
        <taxon>Asparagales</taxon>
        <taxon>Orchidaceae</taxon>
        <taxon>Vanilloideae</taxon>
        <taxon>Vanilleae</taxon>
        <taxon>Vanilla</taxon>
    </lineage>
</organism>
<dbReference type="Gene3D" id="3.30.160.60">
    <property type="entry name" value="Classic Zinc Finger"/>
    <property type="match status" value="1"/>
</dbReference>
<evidence type="ECO:0000313" key="4">
    <source>
        <dbReference type="Proteomes" id="UP000636800"/>
    </source>
</evidence>
<keyword evidence="4" id="KW-1185">Reference proteome</keyword>
<evidence type="ECO:0000259" key="2">
    <source>
        <dbReference type="PROSITE" id="PS50157"/>
    </source>
</evidence>
<protein>
    <recommendedName>
        <fullName evidence="2">C2H2-type domain-containing protein</fullName>
    </recommendedName>
</protein>
<dbReference type="PANTHER" id="PTHR46547">
    <property type="entry name" value="ZINC FINGER PROTEIN GIS"/>
    <property type="match status" value="1"/>
</dbReference>
<keyword evidence="1" id="KW-0863">Zinc-finger</keyword>
<sequence>MTQKEIHDFMNVDSFSQLPFINPTTTTSSTTTSAAAAAIRLFGIDVPSASAPPVPDRKFECHYCCRHFPTSQALGGHQNAHKRERQHAKRAQLQSAIAAHHRSAAADGLLHYHHHGIGPFSFSPAYHSPWGDFLGSGLWRSPSSSSVPLLGEAGLRRVVGGGQSSSSSSSSISNSIPQPTHLACEAMNGVKENVSLDLHL</sequence>
<dbReference type="AlphaFoldDB" id="A0A835R4Y1"/>
<dbReference type="PROSITE" id="PS50157">
    <property type="entry name" value="ZINC_FINGER_C2H2_2"/>
    <property type="match status" value="1"/>
</dbReference>
<dbReference type="InterPro" id="IPR044291">
    <property type="entry name" value="GIS/GIS2/ZFP8"/>
</dbReference>
<dbReference type="SUPFAM" id="SSF57667">
    <property type="entry name" value="beta-beta-alpha zinc fingers"/>
    <property type="match status" value="1"/>
</dbReference>
<gene>
    <name evidence="3" type="ORF">HPP92_009649</name>
</gene>
<feature type="domain" description="C2H2-type" evidence="2">
    <location>
        <begin position="59"/>
        <end position="86"/>
    </location>
</feature>
<evidence type="ECO:0000313" key="3">
    <source>
        <dbReference type="EMBL" id="KAG0485570.1"/>
    </source>
</evidence>
<dbReference type="Proteomes" id="UP000636800">
    <property type="component" value="Unassembled WGS sequence"/>
</dbReference>
<dbReference type="GO" id="GO:0008270">
    <property type="term" value="F:zinc ion binding"/>
    <property type="evidence" value="ECO:0007669"/>
    <property type="project" value="UniProtKB-KW"/>
</dbReference>
<dbReference type="PROSITE" id="PS00028">
    <property type="entry name" value="ZINC_FINGER_C2H2_1"/>
    <property type="match status" value="1"/>
</dbReference>
<dbReference type="GO" id="GO:0009739">
    <property type="term" value="P:response to gibberellin"/>
    <property type="evidence" value="ECO:0007669"/>
    <property type="project" value="InterPro"/>
</dbReference>
<dbReference type="OrthoDB" id="671172at2759"/>
<dbReference type="GO" id="GO:0003700">
    <property type="term" value="F:DNA-binding transcription factor activity"/>
    <property type="evidence" value="ECO:0007669"/>
    <property type="project" value="InterPro"/>
</dbReference>
<keyword evidence="1" id="KW-0862">Zinc</keyword>
<proteinExistence type="predicted"/>
<dbReference type="EMBL" id="JADCNL010000004">
    <property type="protein sequence ID" value="KAG0485570.1"/>
    <property type="molecule type" value="Genomic_DNA"/>
</dbReference>
<evidence type="ECO:0000256" key="1">
    <source>
        <dbReference type="PROSITE-ProRule" id="PRU00042"/>
    </source>
</evidence>
<comment type="caution">
    <text evidence="3">The sequence shown here is derived from an EMBL/GenBank/DDBJ whole genome shotgun (WGS) entry which is preliminary data.</text>
</comment>
<accession>A0A835R4Y1</accession>
<name>A0A835R4Y1_VANPL</name>
<keyword evidence="1" id="KW-0479">Metal-binding</keyword>
<dbReference type="PANTHER" id="PTHR46547:SF7">
    <property type="entry name" value="ZINC FINGER PROTEIN GIS"/>
    <property type="match status" value="1"/>
</dbReference>
<dbReference type="GO" id="GO:0010090">
    <property type="term" value="P:trichome morphogenesis"/>
    <property type="evidence" value="ECO:0007669"/>
    <property type="project" value="InterPro"/>
</dbReference>
<dbReference type="InterPro" id="IPR013087">
    <property type="entry name" value="Znf_C2H2_type"/>
</dbReference>
<reference evidence="3 4" key="1">
    <citation type="journal article" date="2020" name="Nat. Food">
        <title>A phased Vanilla planifolia genome enables genetic improvement of flavour and production.</title>
        <authorList>
            <person name="Hasing T."/>
            <person name="Tang H."/>
            <person name="Brym M."/>
            <person name="Khazi F."/>
            <person name="Huang T."/>
            <person name="Chambers A.H."/>
        </authorList>
    </citation>
    <scope>NUCLEOTIDE SEQUENCE [LARGE SCALE GENOMIC DNA]</scope>
    <source>
        <tissue evidence="3">Leaf</tissue>
    </source>
</reference>